<dbReference type="KEGG" id="cex:CSE_03610"/>
<comment type="similarity">
    <text evidence="1">Belongs to the glycosyltransferase 2 family.</text>
</comment>
<keyword evidence="4" id="KW-0472">Membrane</keyword>
<keyword evidence="4" id="KW-0812">Transmembrane</keyword>
<reference evidence="5 6" key="1">
    <citation type="submission" date="2011-01" db="EMBL/GenBank/DDBJ databases">
        <title>Whole genome sequence of Caldisericum exile AZM16c01.</title>
        <authorList>
            <person name="Narita-Yamada S."/>
            <person name="Kawakoshi A."/>
            <person name="Nakamura S."/>
            <person name="Sasagawa M."/>
            <person name="Fukada J."/>
            <person name="Sekine M."/>
            <person name="Kato Y."/>
            <person name="Fukai R."/>
            <person name="Sasaki K."/>
            <person name="Hanamaki A."/>
            <person name="Narita H."/>
            <person name="Konno Y."/>
            <person name="Mori K."/>
            <person name="Yamazaki S."/>
            <person name="Suzuki K."/>
            <person name="Fujita N."/>
        </authorList>
    </citation>
    <scope>NUCLEOTIDE SEQUENCE [LARGE SCALE GENOMIC DNA]</scope>
    <source>
        <strain evidence="6">DSM 21853 / NBRC 104410 / AZM16c01</strain>
    </source>
</reference>
<feature type="transmembrane region" description="Helical" evidence="4">
    <location>
        <begin position="334"/>
        <end position="354"/>
    </location>
</feature>
<dbReference type="Proteomes" id="UP000004793">
    <property type="component" value="Chromosome"/>
</dbReference>
<evidence type="ECO:0000256" key="4">
    <source>
        <dbReference type="SAM" id="Phobius"/>
    </source>
</evidence>
<organism evidence="5 6">
    <name type="scientific">Caldisericum exile (strain DSM 21853 / NBRC 104410 / AZM16c01)</name>
    <dbReference type="NCBI Taxonomy" id="511051"/>
    <lineage>
        <taxon>Bacteria</taxon>
        <taxon>Pseudomonadati</taxon>
        <taxon>Caldisericota/Cryosericota group</taxon>
        <taxon>Caldisericota</taxon>
        <taxon>Caldisericia</taxon>
        <taxon>Caldisericales</taxon>
        <taxon>Caldisericaceae</taxon>
        <taxon>Caldisericum</taxon>
    </lineage>
</organism>
<keyword evidence="2" id="KW-0328">Glycosyltransferase</keyword>
<dbReference type="Gene3D" id="3.90.550.10">
    <property type="entry name" value="Spore Coat Polysaccharide Biosynthesis Protein SpsA, Chain A"/>
    <property type="match status" value="1"/>
</dbReference>
<keyword evidence="6" id="KW-1185">Reference proteome</keyword>
<dbReference type="PANTHER" id="PTHR43630">
    <property type="entry name" value="POLY-BETA-1,6-N-ACETYL-D-GLUCOSAMINE SYNTHASE"/>
    <property type="match status" value="1"/>
</dbReference>
<sequence length="417" mass="48021">MVGVILFISKVYAVALTIVLLVYTIRHYIFSFNRIFGKQRISYGEIVDSDLPFVTVLIPMHNEEKVAKDILISLVLSTYPKDKLEITPIDDNSNDNTSKILKNFAEKYEYIKPLFRNSEKRGKPHSLNDALKLASGDIIVVFDADYLPGKGLIRELVINFIDPGVGAVMGRVVPLNISKNILTRLIDLERIGGYQVDQQARYNLKLIAQYGGTVGAFRKEPVILTGGFNENVLAEDTELTFRLYLMGYKVIYANRAECYEEVPEKWEVRAKQIRRWSCGHNQVMFQYITKIISSNKLSFLEKIDGILLLNVYLVPFLIFLGIINSIFLYFSSEYFYFIIQTLFSVSLLQSFGNFAPFFEIAVGAYLDGVSERVKLLPLLGINFFFEMWFSTLGFFDALRYVITKKELKWQKTERFRE</sequence>
<keyword evidence="4" id="KW-1133">Transmembrane helix</keyword>
<dbReference type="PANTHER" id="PTHR43630:SF1">
    <property type="entry name" value="POLY-BETA-1,6-N-ACETYL-D-GLUCOSAMINE SYNTHASE"/>
    <property type="match status" value="1"/>
</dbReference>
<dbReference type="EMBL" id="AP012051">
    <property type="protein sequence ID" value="BAL80487.1"/>
    <property type="molecule type" value="Genomic_DNA"/>
</dbReference>
<accession>A0A7U6GDU8</accession>
<evidence type="ECO:0000256" key="1">
    <source>
        <dbReference type="ARBA" id="ARBA00006739"/>
    </source>
</evidence>
<dbReference type="Pfam" id="PF13641">
    <property type="entry name" value="Glyco_tranf_2_3"/>
    <property type="match status" value="1"/>
</dbReference>
<dbReference type="SUPFAM" id="SSF53448">
    <property type="entry name" value="Nucleotide-diphospho-sugar transferases"/>
    <property type="match status" value="1"/>
</dbReference>
<gene>
    <name evidence="5" type="ordered locus">CSE_03610</name>
</gene>
<dbReference type="InterPro" id="IPR029044">
    <property type="entry name" value="Nucleotide-diphossugar_trans"/>
</dbReference>
<dbReference type="GO" id="GO:0016757">
    <property type="term" value="F:glycosyltransferase activity"/>
    <property type="evidence" value="ECO:0007669"/>
    <property type="project" value="UniProtKB-KW"/>
</dbReference>
<protein>
    <submittedName>
        <fullName evidence="5">Glycosyltransferase</fullName>
    </submittedName>
</protein>
<evidence type="ECO:0000256" key="2">
    <source>
        <dbReference type="ARBA" id="ARBA00022676"/>
    </source>
</evidence>
<dbReference type="AlphaFoldDB" id="A0A7U6GDU8"/>
<feature type="transmembrane region" description="Helical" evidence="4">
    <location>
        <begin position="375"/>
        <end position="395"/>
    </location>
</feature>
<evidence type="ECO:0000313" key="6">
    <source>
        <dbReference type="Proteomes" id="UP000004793"/>
    </source>
</evidence>
<feature type="transmembrane region" description="Helical" evidence="4">
    <location>
        <begin position="6"/>
        <end position="25"/>
    </location>
</feature>
<name>A0A7U6GDU8_CALEA</name>
<evidence type="ECO:0000256" key="3">
    <source>
        <dbReference type="ARBA" id="ARBA00022679"/>
    </source>
</evidence>
<dbReference type="RefSeq" id="WP_014452893.1">
    <property type="nucleotide sequence ID" value="NC_017096.1"/>
</dbReference>
<proteinExistence type="inferred from homology"/>
<dbReference type="CDD" id="cd06423">
    <property type="entry name" value="CESA_like"/>
    <property type="match status" value="1"/>
</dbReference>
<feature type="transmembrane region" description="Helical" evidence="4">
    <location>
        <begin position="306"/>
        <end position="328"/>
    </location>
</feature>
<evidence type="ECO:0000313" key="5">
    <source>
        <dbReference type="EMBL" id="BAL80487.1"/>
    </source>
</evidence>
<keyword evidence="3" id="KW-0808">Transferase</keyword>